<dbReference type="AlphaFoldDB" id="A0A243W8Q0"/>
<accession>A0A243W8Q0</accession>
<dbReference type="Gene3D" id="2.40.50.100">
    <property type="match status" value="1"/>
</dbReference>
<organism evidence="1 2">
    <name type="scientific">Hymenobacter crusticola</name>
    <dbReference type="NCBI Taxonomy" id="1770526"/>
    <lineage>
        <taxon>Bacteria</taxon>
        <taxon>Pseudomonadati</taxon>
        <taxon>Bacteroidota</taxon>
        <taxon>Cytophagia</taxon>
        <taxon>Cytophagales</taxon>
        <taxon>Hymenobacteraceae</taxon>
        <taxon>Hymenobacter</taxon>
    </lineage>
</organism>
<dbReference type="SUPFAM" id="SSF51230">
    <property type="entry name" value="Single hybrid motif"/>
    <property type="match status" value="1"/>
</dbReference>
<gene>
    <name evidence="1" type="ORF">BXP70_20490</name>
</gene>
<dbReference type="Proteomes" id="UP000194873">
    <property type="component" value="Unassembled WGS sequence"/>
</dbReference>
<keyword evidence="2" id="KW-1185">Reference proteome</keyword>
<dbReference type="InterPro" id="IPR011053">
    <property type="entry name" value="Single_hybrid_motif"/>
</dbReference>
<sequence length="221" mass="23639">MKLLATLSFFLFLVVGTAFPLWLPVQEPLSTAKATSVIPSHQDLAGPVLAGELIGFVSTPVMAPVTGIVLETYFYEGQFVHKGQVLVKLWVRAANGQEYVSAPKDGVITHFYARIRELWPVAKPILTLADPTQLHVRLKPSSPASVSHFHAHDNLYVQLATSSSATVPGKVAQLDFPAKAPATLRVHLAKPLAGARPGSALFITSAAGPVLKVSKKIATSF</sequence>
<protein>
    <recommendedName>
        <fullName evidence="3">RND efflux pump membrane fusion protein barrel-sandwich domain-containing protein</fullName>
    </recommendedName>
</protein>
<evidence type="ECO:0000313" key="1">
    <source>
        <dbReference type="EMBL" id="OUJ71740.1"/>
    </source>
</evidence>
<dbReference type="OrthoDB" id="9806939at2"/>
<proteinExistence type="predicted"/>
<dbReference type="RefSeq" id="WP_086595984.1">
    <property type="nucleotide sequence ID" value="NZ_MTSE01000014.1"/>
</dbReference>
<name>A0A243W8Q0_9BACT</name>
<dbReference type="EMBL" id="MTSE01000014">
    <property type="protein sequence ID" value="OUJ71740.1"/>
    <property type="molecule type" value="Genomic_DNA"/>
</dbReference>
<evidence type="ECO:0000313" key="2">
    <source>
        <dbReference type="Proteomes" id="UP000194873"/>
    </source>
</evidence>
<reference evidence="1 2" key="1">
    <citation type="submission" date="2017-01" db="EMBL/GenBank/DDBJ databases">
        <title>A new Hymenobacter.</title>
        <authorList>
            <person name="Liang Y."/>
            <person name="Feng F."/>
        </authorList>
    </citation>
    <scope>NUCLEOTIDE SEQUENCE [LARGE SCALE GENOMIC DNA]</scope>
    <source>
        <strain evidence="1">MIMBbqt21</strain>
    </source>
</reference>
<comment type="caution">
    <text evidence="1">The sequence shown here is derived from an EMBL/GenBank/DDBJ whole genome shotgun (WGS) entry which is preliminary data.</text>
</comment>
<evidence type="ECO:0008006" key="3">
    <source>
        <dbReference type="Google" id="ProtNLM"/>
    </source>
</evidence>